<keyword evidence="9 13" id="KW-0472">Membrane</keyword>
<dbReference type="InterPro" id="IPR008734">
    <property type="entry name" value="PHK_A/B_su"/>
</dbReference>
<evidence type="ECO:0000256" key="6">
    <source>
        <dbReference type="ARBA" id="ARBA00022553"/>
    </source>
</evidence>
<keyword evidence="8 13" id="KW-0112">Calmodulin-binding</keyword>
<evidence type="ECO:0000256" key="8">
    <source>
        <dbReference type="ARBA" id="ARBA00022860"/>
    </source>
</evidence>
<protein>
    <recommendedName>
        <fullName evidence="13">Phosphorylase b kinase regulatory subunit</fullName>
    </recommendedName>
</protein>
<evidence type="ECO:0000256" key="13">
    <source>
        <dbReference type="RuleBase" id="RU364123"/>
    </source>
</evidence>
<evidence type="ECO:0000256" key="1">
    <source>
        <dbReference type="ARBA" id="ARBA00002837"/>
    </source>
</evidence>
<evidence type="ECO:0000256" key="4">
    <source>
        <dbReference type="ARBA" id="ARBA00007128"/>
    </source>
</evidence>
<evidence type="ECO:0000256" key="12">
    <source>
        <dbReference type="ARBA" id="ARBA00023289"/>
    </source>
</evidence>
<dbReference type="PANTHER" id="PTHR10749:SF4">
    <property type="entry name" value="PHOSPHORYLASE B KINASE REGULATORY SUBUNIT ALPHA, SKELETAL MUSCLE ISOFORM"/>
    <property type="match status" value="1"/>
</dbReference>
<proteinExistence type="inferred from homology"/>
<comment type="function">
    <text evidence="1">Phosphorylase b kinase catalyzes the phosphorylation of serine in certain substrates, including troponin I. The alpha chain may bind calmodulin.</text>
</comment>
<keyword evidence="6" id="KW-0597">Phosphoprotein</keyword>
<evidence type="ECO:0000259" key="15">
    <source>
        <dbReference type="Pfam" id="PF00723"/>
    </source>
</evidence>
<dbReference type="SUPFAM" id="SSF48208">
    <property type="entry name" value="Six-hairpin glycosidases"/>
    <property type="match status" value="1"/>
</dbReference>
<evidence type="ECO:0000256" key="7">
    <source>
        <dbReference type="ARBA" id="ARBA00022600"/>
    </source>
</evidence>
<dbReference type="InterPro" id="IPR011613">
    <property type="entry name" value="GH15-like"/>
</dbReference>
<keyword evidence="7 13" id="KW-0321">Glycogen metabolism</keyword>
<reference evidence="16" key="1">
    <citation type="thesis" date="2020" institute="ProQuest LLC" country="789 East Eisenhower Parkway, Ann Arbor, MI, USA">
        <title>Comparative Genomics and Chromosome Evolution.</title>
        <authorList>
            <person name="Mudd A.B."/>
        </authorList>
    </citation>
    <scope>NUCLEOTIDE SEQUENCE</scope>
    <source>
        <strain evidence="16">237g6f4</strain>
        <tissue evidence="16">Blood</tissue>
    </source>
</reference>
<evidence type="ECO:0000256" key="3">
    <source>
        <dbReference type="ARBA" id="ARBA00005131"/>
    </source>
</evidence>
<dbReference type="Pfam" id="PF00723">
    <property type="entry name" value="Glyco_hydro_15"/>
    <property type="match status" value="1"/>
</dbReference>
<evidence type="ECO:0000313" key="17">
    <source>
        <dbReference type="Proteomes" id="UP000824782"/>
    </source>
</evidence>
<dbReference type="InterPro" id="IPR008928">
    <property type="entry name" value="6-hairpin_glycosidase_sf"/>
</dbReference>
<keyword evidence="5 13" id="KW-1003">Cell membrane</keyword>
<dbReference type="FunFam" id="1.50.10.10:FF:000004">
    <property type="entry name" value="Phosphorylase b kinase regulatory subunit"/>
    <property type="match status" value="1"/>
</dbReference>
<dbReference type="Proteomes" id="UP000824782">
    <property type="component" value="Unassembled WGS sequence"/>
</dbReference>
<dbReference type="InterPro" id="IPR012341">
    <property type="entry name" value="6hp_glycosidase-like_sf"/>
</dbReference>
<feature type="region of interest" description="Disordered" evidence="14">
    <location>
        <begin position="699"/>
        <end position="723"/>
    </location>
</feature>
<dbReference type="PANTHER" id="PTHR10749">
    <property type="entry name" value="PHOSPHORYLASE B KINASE REGULATORY SUBUNIT"/>
    <property type="match status" value="1"/>
</dbReference>
<evidence type="ECO:0000256" key="2">
    <source>
        <dbReference type="ARBA" id="ARBA00004342"/>
    </source>
</evidence>
<keyword evidence="17" id="KW-1185">Reference proteome</keyword>
<dbReference type="GO" id="GO:0005886">
    <property type="term" value="C:plasma membrane"/>
    <property type="evidence" value="ECO:0007669"/>
    <property type="project" value="UniProtKB-SubCell"/>
</dbReference>
<accession>A0AAV6ZXS9</accession>
<gene>
    <name evidence="16" type="ORF">GDO81_003682</name>
</gene>
<comment type="pathway">
    <text evidence="3 13">Glycan biosynthesis; glycogen metabolism.</text>
</comment>
<dbReference type="GO" id="GO:0005977">
    <property type="term" value="P:glycogen metabolic process"/>
    <property type="evidence" value="ECO:0007669"/>
    <property type="project" value="UniProtKB-KW"/>
</dbReference>
<comment type="subcellular location">
    <subcellularLocation>
        <location evidence="2 13">Cell membrane</location>
        <topology evidence="2 13">Lipid-anchor</topology>
        <orientation evidence="2 13">Cytoplasmic side</orientation>
    </subcellularLocation>
</comment>
<dbReference type="EMBL" id="WNYA01000010">
    <property type="protein sequence ID" value="KAG8554139.1"/>
    <property type="molecule type" value="Genomic_DNA"/>
</dbReference>
<organism evidence="16 17">
    <name type="scientific">Engystomops pustulosus</name>
    <name type="common">Tungara frog</name>
    <name type="synonym">Physalaemus pustulosus</name>
    <dbReference type="NCBI Taxonomy" id="76066"/>
    <lineage>
        <taxon>Eukaryota</taxon>
        <taxon>Metazoa</taxon>
        <taxon>Chordata</taxon>
        <taxon>Craniata</taxon>
        <taxon>Vertebrata</taxon>
        <taxon>Euteleostomi</taxon>
        <taxon>Amphibia</taxon>
        <taxon>Batrachia</taxon>
        <taxon>Anura</taxon>
        <taxon>Neobatrachia</taxon>
        <taxon>Hyloidea</taxon>
        <taxon>Leptodactylidae</taxon>
        <taxon>Leiuperinae</taxon>
        <taxon>Engystomops</taxon>
    </lineage>
</organism>
<dbReference type="GO" id="GO:0005516">
    <property type="term" value="F:calmodulin binding"/>
    <property type="evidence" value="ECO:0007669"/>
    <property type="project" value="UniProtKB-KW"/>
</dbReference>
<evidence type="ECO:0000256" key="5">
    <source>
        <dbReference type="ARBA" id="ARBA00022475"/>
    </source>
</evidence>
<sequence>MRSRSNSGVRLDRYAKLVQQTILCHQNPVTGLLPASSEHKDAWVRDNVYTILAVWGLSLAYRKNADRDEDKAKAYELEQNVVKLMRGLLHCMIRQVSKVEEFKYSQSTRDCLHAKYNTCTCATIVGDNEWGHLQLDATSLYLLFLAQMTASGLHIIYTLDEVNFIQNLVFYIEAAYKTADYGMWERGDKTNQGIAELNASSVGMAKAALQTLDELNLFGAKGGPQSVIHVLSDEIQHCQSILQSMLPRASTSKEIDAGVLSVISFPAFAVEDPQLVDLTKQEIIDKLQGRYGCCRFLRDGYRTPKEDPTRLYYEPAELKLFENIECEWPLFWTYLILDGIFIGNLEQVQEYREAIESVLIKGKHGVRLVPELYAVPEDRVEEEYENPHTVDRIPLGKLPHMWGQSLYILGCLMSEGFLAPGEIDPLNRRFSTVPKPDVVVQVCILAETEDIQKILQRNGMEVETVAGVNPIRVQPARILSHIYARLGRNKKMKLTGRPYRNMGVLGTSKLYSIRQNIFAFTPQFIDQQQFYLALDNRMIVEMLRTDLSYLCSRWRMTGRPTITFPISHTMLDESGTELDPAVLATLRKLQDGYFGGARIQTGRFSDFLTTSCCKHLSFMDPGVEEDSEDEVAQYLNHLLGVSSPRQTQRGGLQRFRAAIHSTRDIISLRTKAKSLNVQNLQMYVPTKLFQATQPSFDLLNTTPQKQQPSKIPSSPAEVHLPEDSSGQTDFAALVDVLRDTESVQDQANILYILYSMKGLDWDTQIYGHPGVTVKDLLMELYEKVGATRQWALIRYISGILKKKVEALDEACTDLLSHQKQLTVGIPPEPREKTISAPLPYDKLICLIEEASEQNMSISILTQEIMVYLAMYMRTQPSLFAEMFRLRIGLIIQVMATELSQSLQCSAEEATESLMNLSPSDMKSLLHHILSGKEFGVERSGMCTVHVCGYHCKPVGHFISFPIKPLHVDTF</sequence>
<feature type="compositionally biased region" description="Polar residues" evidence="14">
    <location>
        <begin position="699"/>
        <end position="712"/>
    </location>
</feature>
<comment type="caution">
    <text evidence="16">The sequence shown here is derived from an EMBL/GenBank/DDBJ whole genome shotgun (WGS) entry which is preliminary data.</text>
</comment>
<comment type="similarity">
    <text evidence="4 13">Belongs to the phosphorylase b kinase regulatory chain family.</text>
</comment>
<name>A0AAV6ZXS9_ENGPU</name>
<keyword evidence="10 13" id="KW-0119">Carbohydrate metabolism</keyword>
<evidence type="ECO:0000256" key="14">
    <source>
        <dbReference type="SAM" id="MobiDB-lite"/>
    </source>
</evidence>
<evidence type="ECO:0000256" key="9">
    <source>
        <dbReference type="ARBA" id="ARBA00023136"/>
    </source>
</evidence>
<evidence type="ECO:0000256" key="10">
    <source>
        <dbReference type="ARBA" id="ARBA00023277"/>
    </source>
</evidence>
<evidence type="ECO:0000256" key="11">
    <source>
        <dbReference type="ARBA" id="ARBA00023288"/>
    </source>
</evidence>
<keyword evidence="11 13" id="KW-0449">Lipoprotein</keyword>
<keyword evidence="12 13" id="KW-0636">Prenylation</keyword>
<evidence type="ECO:0000313" key="16">
    <source>
        <dbReference type="EMBL" id="KAG8554139.1"/>
    </source>
</evidence>
<dbReference type="Gene3D" id="1.50.10.10">
    <property type="match status" value="1"/>
</dbReference>
<dbReference type="GO" id="GO:0005964">
    <property type="term" value="C:phosphorylase kinase complex"/>
    <property type="evidence" value="ECO:0007669"/>
    <property type="project" value="TreeGrafter"/>
</dbReference>
<dbReference type="AlphaFoldDB" id="A0AAV6ZXS9"/>
<feature type="domain" description="GH15-like" evidence="15">
    <location>
        <begin position="8"/>
        <end position="888"/>
    </location>
</feature>